<evidence type="ECO:0000313" key="3">
    <source>
        <dbReference type="EMBL" id="MCQ3829251.1"/>
    </source>
</evidence>
<dbReference type="Pfam" id="PF11219">
    <property type="entry name" value="DUF3014"/>
    <property type="match status" value="1"/>
</dbReference>
<protein>
    <submittedName>
        <fullName evidence="3">DUF3014 domain-containing protein</fullName>
    </submittedName>
</protein>
<comment type="caution">
    <text evidence="3">The sequence shown here is derived from an EMBL/GenBank/DDBJ whole genome shotgun (WGS) entry which is preliminary data.</text>
</comment>
<gene>
    <name evidence="3" type="ORF">HXX02_07320</name>
</gene>
<dbReference type="InterPro" id="IPR021382">
    <property type="entry name" value="DUF3014"/>
</dbReference>
<keyword evidence="2" id="KW-1133">Transmembrane helix</keyword>
<keyword evidence="2" id="KW-0812">Transmembrane</keyword>
<evidence type="ECO:0000256" key="2">
    <source>
        <dbReference type="SAM" id="Phobius"/>
    </source>
</evidence>
<organism evidence="3 4">
    <name type="scientific">Microbulbifer elongatus</name>
    <dbReference type="NCBI Taxonomy" id="86173"/>
    <lineage>
        <taxon>Bacteria</taxon>
        <taxon>Pseudomonadati</taxon>
        <taxon>Pseudomonadota</taxon>
        <taxon>Gammaproteobacteria</taxon>
        <taxon>Cellvibrionales</taxon>
        <taxon>Microbulbiferaceae</taxon>
        <taxon>Microbulbifer</taxon>
    </lineage>
</organism>
<keyword evidence="2" id="KW-0472">Membrane</keyword>
<sequence length="280" mass="31458">MGGSIKEWLIALLVTVAVAFGIYWFAVRDDVKQDVPEPVPETAPETQPKVDLDEPEDEPVIPPAPEPTEPEDPPRQLPALNDSDSEARKDIISLSSDGALAKWIVPDEVVRKWVAAVNTATKGDLMHKNRPFKNVDGKLAVKELEIKDDGQKVYVLSQENYQRYDQPVRLFAMVDTDTAVDLYQFWYPCLKQAYGELGLKNKNFHAALLAAIDQALAAPEIEGPIKLVRPTVYYKFEDEKLEKMPGLHKLMIRIGPDNAARVKEKLRELKSALQSMPSEQ</sequence>
<name>A0ABT1NZJ8_9GAMM</name>
<accession>A0ABT1NZJ8</accession>
<evidence type="ECO:0000313" key="4">
    <source>
        <dbReference type="Proteomes" id="UP001205566"/>
    </source>
</evidence>
<reference evidence="3" key="1">
    <citation type="thesis" date="2020" institute="Technische Universitat Dresden" country="Dresden, Germany">
        <title>The Agarolytic System of Microbulbifer elongatus PORT2, Isolated from Batu Karas, Pangandaran West Java Indonesia.</title>
        <authorList>
            <person name="Anggraeni S.R."/>
        </authorList>
    </citation>
    <scope>NUCLEOTIDE SEQUENCE</scope>
    <source>
        <strain evidence="3">PORT2</strain>
    </source>
</reference>
<feature type="transmembrane region" description="Helical" evidence="2">
    <location>
        <begin position="7"/>
        <end position="26"/>
    </location>
</feature>
<evidence type="ECO:0000256" key="1">
    <source>
        <dbReference type="SAM" id="MobiDB-lite"/>
    </source>
</evidence>
<dbReference type="Proteomes" id="UP001205566">
    <property type="component" value="Unassembled WGS sequence"/>
</dbReference>
<dbReference type="EMBL" id="JACASI010000020">
    <property type="protein sequence ID" value="MCQ3829251.1"/>
    <property type="molecule type" value="Genomic_DNA"/>
</dbReference>
<feature type="region of interest" description="Disordered" evidence="1">
    <location>
        <begin position="35"/>
        <end position="84"/>
    </location>
</feature>
<dbReference type="RefSeq" id="WP_255874136.1">
    <property type="nucleotide sequence ID" value="NZ_JACASI010000020.1"/>
</dbReference>
<keyword evidence="4" id="KW-1185">Reference proteome</keyword>
<proteinExistence type="predicted"/>